<dbReference type="InterPro" id="IPR000700">
    <property type="entry name" value="PAS-assoc_C"/>
</dbReference>
<dbReference type="SMART" id="SM00091">
    <property type="entry name" value="PAS"/>
    <property type="match status" value="2"/>
</dbReference>
<dbReference type="PANTHER" id="PTHR43547">
    <property type="entry name" value="TWO-COMPONENT HISTIDINE KINASE"/>
    <property type="match status" value="1"/>
</dbReference>
<dbReference type="SMART" id="SM00086">
    <property type="entry name" value="PAC"/>
    <property type="match status" value="1"/>
</dbReference>
<dbReference type="InterPro" id="IPR035965">
    <property type="entry name" value="PAS-like_dom_sf"/>
</dbReference>
<dbReference type="EC" id="2.7.13.3" evidence="2"/>
<name>A0A2N6JWY0_FISMU</name>
<evidence type="ECO:0000259" key="8">
    <source>
        <dbReference type="PROSITE" id="PS50109"/>
    </source>
</evidence>
<evidence type="ECO:0000256" key="2">
    <source>
        <dbReference type="ARBA" id="ARBA00012438"/>
    </source>
</evidence>
<dbReference type="SMART" id="SM00448">
    <property type="entry name" value="REC"/>
    <property type="match status" value="1"/>
</dbReference>
<dbReference type="InterPro" id="IPR011006">
    <property type="entry name" value="CheY-like_superfamily"/>
</dbReference>
<dbReference type="RefSeq" id="WP_016869499.1">
    <property type="nucleotide sequence ID" value="NZ_CAWNVR010000704.1"/>
</dbReference>
<dbReference type="InterPro" id="IPR036097">
    <property type="entry name" value="HisK_dim/P_sf"/>
</dbReference>
<dbReference type="CDD" id="cd00082">
    <property type="entry name" value="HisKA"/>
    <property type="match status" value="1"/>
</dbReference>
<dbReference type="SUPFAM" id="SSF55874">
    <property type="entry name" value="ATPase domain of HSP90 chaperone/DNA topoisomerase II/histidine kinase"/>
    <property type="match status" value="1"/>
</dbReference>
<dbReference type="InterPro" id="IPR000014">
    <property type="entry name" value="PAS"/>
</dbReference>
<dbReference type="InterPro" id="IPR036890">
    <property type="entry name" value="HATPase_C_sf"/>
</dbReference>
<dbReference type="NCBIfam" id="TIGR00229">
    <property type="entry name" value="sensory_box"/>
    <property type="match status" value="1"/>
</dbReference>
<dbReference type="InterPro" id="IPR003594">
    <property type="entry name" value="HATPase_dom"/>
</dbReference>
<evidence type="ECO:0000256" key="3">
    <source>
        <dbReference type="ARBA" id="ARBA00022553"/>
    </source>
</evidence>
<dbReference type="SUPFAM" id="SSF55785">
    <property type="entry name" value="PYP-like sensor domain (PAS domain)"/>
    <property type="match status" value="2"/>
</dbReference>
<dbReference type="PROSITE" id="PS50109">
    <property type="entry name" value="HIS_KIN"/>
    <property type="match status" value="1"/>
</dbReference>
<organism evidence="12 13">
    <name type="scientific">Fischerella muscicola CCMEE 5323</name>
    <dbReference type="NCBI Taxonomy" id="2019572"/>
    <lineage>
        <taxon>Bacteria</taxon>
        <taxon>Bacillati</taxon>
        <taxon>Cyanobacteriota</taxon>
        <taxon>Cyanophyceae</taxon>
        <taxon>Nostocales</taxon>
        <taxon>Hapalosiphonaceae</taxon>
        <taxon>Fischerella</taxon>
    </lineage>
</organism>
<keyword evidence="5" id="KW-0902">Two-component regulatory system</keyword>
<dbReference type="SMART" id="SM00387">
    <property type="entry name" value="HATPase_c"/>
    <property type="match status" value="1"/>
</dbReference>
<evidence type="ECO:0000256" key="4">
    <source>
        <dbReference type="ARBA" id="ARBA00022777"/>
    </source>
</evidence>
<comment type="caution">
    <text evidence="12">The sequence shown here is derived from an EMBL/GenBank/DDBJ whole genome shotgun (WGS) entry which is preliminary data.</text>
</comment>
<dbReference type="AlphaFoldDB" id="A0A2N6JWY0"/>
<dbReference type="Pfam" id="PF08447">
    <property type="entry name" value="PAS_3"/>
    <property type="match status" value="1"/>
</dbReference>
<dbReference type="InterPro" id="IPR001610">
    <property type="entry name" value="PAC"/>
</dbReference>
<dbReference type="Pfam" id="PF00512">
    <property type="entry name" value="HisKA"/>
    <property type="match status" value="1"/>
</dbReference>
<dbReference type="PROSITE" id="PS50110">
    <property type="entry name" value="RESPONSE_REGULATORY"/>
    <property type="match status" value="1"/>
</dbReference>
<keyword evidence="4 12" id="KW-0418">Kinase</keyword>
<gene>
    <name evidence="12" type="ORF">CEN44_24105</name>
</gene>
<dbReference type="Gene3D" id="3.40.50.2300">
    <property type="match status" value="1"/>
</dbReference>
<dbReference type="CDD" id="cd00130">
    <property type="entry name" value="PAS"/>
    <property type="match status" value="1"/>
</dbReference>
<dbReference type="Pfam" id="PF02518">
    <property type="entry name" value="HATPase_c"/>
    <property type="match status" value="1"/>
</dbReference>
<dbReference type="InterPro" id="IPR013655">
    <property type="entry name" value="PAS_fold_3"/>
</dbReference>
<dbReference type="InterPro" id="IPR001789">
    <property type="entry name" value="Sig_transdc_resp-reg_receiver"/>
</dbReference>
<feature type="modified residue" description="4-aspartylphosphate" evidence="6">
    <location>
        <position position="59"/>
    </location>
</feature>
<evidence type="ECO:0000256" key="1">
    <source>
        <dbReference type="ARBA" id="ARBA00000085"/>
    </source>
</evidence>
<keyword evidence="3 6" id="KW-0597">Phosphoprotein</keyword>
<feature type="domain" description="PAC" evidence="11">
    <location>
        <begin position="345"/>
        <end position="397"/>
    </location>
</feature>
<feature type="coiled-coil region" evidence="7">
    <location>
        <begin position="388"/>
        <end position="418"/>
    </location>
</feature>
<proteinExistence type="predicted"/>
<evidence type="ECO:0000256" key="5">
    <source>
        <dbReference type="ARBA" id="ARBA00023012"/>
    </source>
</evidence>
<accession>A0A2N6JWY0</accession>
<evidence type="ECO:0000259" key="11">
    <source>
        <dbReference type="PROSITE" id="PS50113"/>
    </source>
</evidence>
<feature type="domain" description="Response regulatory" evidence="9">
    <location>
        <begin position="7"/>
        <end position="126"/>
    </location>
</feature>
<dbReference type="Gene3D" id="1.10.287.130">
    <property type="match status" value="1"/>
</dbReference>
<dbReference type="PRINTS" id="PR00344">
    <property type="entry name" value="BCTRLSENSOR"/>
</dbReference>
<comment type="catalytic activity">
    <reaction evidence="1">
        <text>ATP + protein L-histidine = ADP + protein N-phospho-L-histidine.</text>
        <dbReference type="EC" id="2.7.13.3"/>
    </reaction>
</comment>
<keyword evidence="7" id="KW-0175">Coiled coil</keyword>
<dbReference type="Proteomes" id="UP000235036">
    <property type="component" value="Unassembled WGS sequence"/>
</dbReference>
<dbReference type="PROSITE" id="PS50113">
    <property type="entry name" value="PAC"/>
    <property type="match status" value="1"/>
</dbReference>
<dbReference type="InterPro" id="IPR004358">
    <property type="entry name" value="Sig_transdc_His_kin-like_C"/>
</dbReference>
<keyword evidence="4 12" id="KW-0808">Transferase</keyword>
<dbReference type="Gene3D" id="3.30.565.10">
    <property type="entry name" value="Histidine kinase-like ATPase, C-terminal domain"/>
    <property type="match status" value="1"/>
</dbReference>
<sequence>MVQQQLIILIIDDCSEDRAVYRRYLLQDPQYNYKILEEETGESALQLCQQLQPDSILLDFLLPDMDGLEFLRELKQQSNGSMPAVIMLTGHGNETVAVQAMKSGVQDYLVKGDITAESLRFTIHSAIENVQLRQQLRRSEERFRTSVENMLDCFGIYSAIRNEAGEILDFRIDYLNAAACESNLMIKEEQLGKSLCEVLPGHRKYGLFEQYCQVVNTGKPFVKESLIYTDIFGKQQFTRAFDIRVAKLGDGFVASWRDVTKKKQIEQALRESEERYRFLSEAIPQIIWICDANGECEYLNQRWYEFTGQAVEQGIGSGWLEVVHPEDTQRVMQAFTQSLNTGKLYEVELRYRCHDQTYHWFLARALPKKDEQGRIVKWFGTSTDINERKQLEAERTRLYQLEQAARAEAEAANRAKDEFVAMVSHDLRSPLNAILGWAKLLQSRRQDEATTIRALQTIERNALSQAKLIDDLLNMSRILRGQLELQLCQVNLVTIIQTALETVYPSADDKNICLESKLDDAVPPIIGDPNRLQQILGNVLSNAIKFTPEGGRVEIRLEQVIKYTNRGHGDKVTRETRGNADKESMRNRFSMSNFYAQITVTDTGIGISPDFLPHIFERYRQVESHKQGGLGLGLAIARHLVELHGGTIEATSDGEGKGTTFTILLPFRG</sequence>
<evidence type="ECO:0000259" key="9">
    <source>
        <dbReference type="PROSITE" id="PS50110"/>
    </source>
</evidence>
<dbReference type="PROSITE" id="PS50112">
    <property type="entry name" value="PAS"/>
    <property type="match status" value="1"/>
</dbReference>
<dbReference type="SUPFAM" id="SSF52172">
    <property type="entry name" value="CheY-like"/>
    <property type="match status" value="1"/>
</dbReference>
<dbReference type="EMBL" id="NRQW01000569">
    <property type="protein sequence ID" value="PLZ84749.1"/>
    <property type="molecule type" value="Genomic_DNA"/>
</dbReference>
<feature type="domain" description="PAS" evidence="10">
    <location>
        <begin position="272"/>
        <end position="342"/>
    </location>
</feature>
<dbReference type="FunFam" id="3.30.450.20:FF:000099">
    <property type="entry name" value="Sensory box sensor histidine kinase"/>
    <property type="match status" value="1"/>
</dbReference>
<dbReference type="Pfam" id="PF00072">
    <property type="entry name" value="Response_reg"/>
    <property type="match status" value="1"/>
</dbReference>
<dbReference type="SMART" id="SM00388">
    <property type="entry name" value="HisKA"/>
    <property type="match status" value="1"/>
</dbReference>
<dbReference type="GO" id="GO:0000155">
    <property type="term" value="F:phosphorelay sensor kinase activity"/>
    <property type="evidence" value="ECO:0007669"/>
    <property type="project" value="InterPro"/>
</dbReference>
<evidence type="ECO:0000313" key="12">
    <source>
        <dbReference type="EMBL" id="PLZ84749.1"/>
    </source>
</evidence>
<dbReference type="InterPro" id="IPR005467">
    <property type="entry name" value="His_kinase_dom"/>
</dbReference>
<dbReference type="InterPro" id="IPR003661">
    <property type="entry name" value="HisK_dim/P_dom"/>
</dbReference>
<protein>
    <recommendedName>
        <fullName evidence="2">histidine kinase</fullName>
        <ecNumber evidence="2">2.7.13.3</ecNumber>
    </recommendedName>
</protein>
<evidence type="ECO:0000256" key="6">
    <source>
        <dbReference type="PROSITE-ProRule" id="PRU00169"/>
    </source>
</evidence>
<evidence type="ECO:0000256" key="7">
    <source>
        <dbReference type="SAM" id="Coils"/>
    </source>
</evidence>
<keyword evidence="13" id="KW-1185">Reference proteome</keyword>
<feature type="domain" description="Histidine kinase" evidence="8">
    <location>
        <begin position="422"/>
        <end position="669"/>
    </location>
</feature>
<evidence type="ECO:0000259" key="10">
    <source>
        <dbReference type="PROSITE" id="PS50112"/>
    </source>
</evidence>
<dbReference type="Gene3D" id="3.30.450.20">
    <property type="entry name" value="PAS domain"/>
    <property type="match status" value="2"/>
</dbReference>
<dbReference type="FunFam" id="3.30.565.10:FF:000030">
    <property type="entry name" value="Ethylene receptor 1"/>
    <property type="match status" value="1"/>
</dbReference>
<dbReference type="PANTHER" id="PTHR43547:SF2">
    <property type="entry name" value="HYBRID SIGNAL TRANSDUCTION HISTIDINE KINASE C"/>
    <property type="match status" value="1"/>
</dbReference>
<dbReference type="SUPFAM" id="SSF47384">
    <property type="entry name" value="Homodimeric domain of signal transducing histidine kinase"/>
    <property type="match status" value="1"/>
</dbReference>
<evidence type="ECO:0000313" key="13">
    <source>
        <dbReference type="Proteomes" id="UP000235036"/>
    </source>
</evidence>
<reference evidence="12 13" key="1">
    <citation type="submission" date="2017-08" db="EMBL/GenBank/DDBJ databases">
        <title>Genomes of Fischerella (Mastigocladus) sp. strains.</title>
        <authorList>
            <person name="Miller S.R."/>
        </authorList>
    </citation>
    <scope>NUCLEOTIDE SEQUENCE [LARGE SCALE GENOMIC DNA]</scope>
    <source>
        <strain evidence="12 13">CCMEE 5323</strain>
    </source>
</reference>